<feature type="compositionally biased region" description="Low complexity" evidence="1">
    <location>
        <begin position="87"/>
        <end position="103"/>
    </location>
</feature>
<evidence type="ECO:0000313" key="3">
    <source>
        <dbReference type="Proteomes" id="UP000000707"/>
    </source>
</evidence>
<dbReference type="OrthoDB" id="5364312at2759"/>
<keyword evidence="3" id="KW-1185">Reference proteome</keyword>
<feature type="compositionally biased region" description="Polar residues" evidence="1">
    <location>
        <begin position="28"/>
        <end position="37"/>
    </location>
</feature>
<feature type="region of interest" description="Disordered" evidence="1">
    <location>
        <begin position="1"/>
        <end position="103"/>
    </location>
</feature>
<feature type="region of interest" description="Disordered" evidence="1">
    <location>
        <begin position="285"/>
        <end position="305"/>
    </location>
</feature>
<dbReference type="KEGG" id="cten:18250585"/>
<feature type="compositionally biased region" description="Low complexity" evidence="1">
    <location>
        <begin position="16"/>
        <end position="27"/>
    </location>
</feature>
<reference evidence="2 3" key="1">
    <citation type="journal article" date="2011" name="Proc. Natl. Acad. Sci. U.S.A.">
        <title>Comparative genomics of xylose-fermenting fungi for enhanced biofuel production.</title>
        <authorList>
            <person name="Wohlbach D.J."/>
            <person name="Kuo A."/>
            <person name="Sato T.K."/>
            <person name="Potts K.M."/>
            <person name="Salamov A.A."/>
            <person name="LaButti K.M."/>
            <person name="Sun H."/>
            <person name="Clum A."/>
            <person name="Pangilinan J.L."/>
            <person name="Lindquist E.A."/>
            <person name="Lucas S."/>
            <person name="Lapidus A."/>
            <person name="Jin M."/>
            <person name="Gunawan C."/>
            <person name="Balan V."/>
            <person name="Dale B.E."/>
            <person name="Jeffries T.W."/>
            <person name="Zinkel R."/>
            <person name="Barry K.W."/>
            <person name="Grigoriev I.V."/>
            <person name="Gasch A.P."/>
        </authorList>
    </citation>
    <scope>NUCLEOTIDE SEQUENCE [LARGE SCALE GENOMIC DNA]</scope>
    <source>
        <strain evidence="3">ATCC 10573 / BCRC 21748 / CBS 615 / JCM 9827 / NBRC 10315 / NRRL Y-1498 / VKM Y-70</strain>
    </source>
</reference>
<accession>G3BFI1</accession>
<feature type="region of interest" description="Disordered" evidence="1">
    <location>
        <begin position="320"/>
        <end position="344"/>
    </location>
</feature>
<dbReference type="HOGENOM" id="CLU_051047_0_0_1"/>
<dbReference type="eggNOG" id="ENOG502S4KQ">
    <property type="taxonomic scope" value="Eukaryota"/>
</dbReference>
<feature type="compositionally biased region" description="Low complexity" evidence="1">
    <location>
        <begin position="233"/>
        <end position="256"/>
    </location>
</feature>
<feature type="compositionally biased region" description="Low complexity" evidence="1">
    <location>
        <begin position="123"/>
        <end position="133"/>
    </location>
</feature>
<organism evidence="3">
    <name type="scientific">Candida tenuis (strain ATCC 10573 / BCRC 21748 / CBS 615 / JCM 9827 / NBRC 10315 / NRRL Y-1498 / VKM Y-70)</name>
    <name type="common">Yeast</name>
    <name type="synonym">Yamadazyma tenuis</name>
    <dbReference type="NCBI Taxonomy" id="590646"/>
    <lineage>
        <taxon>Eukaryota</taxon>
        <taxon>Fungi</taxon>
        <taxon>Dikarya</taxon>
        <taxon>Ascomycota</taxon>
        <taxon>Saccharomycotina</taxon>
        <taxon>Pichiomycetes</taxon>
        <taxon>Debaryomycetaceae</taxon>
        <taxon>Yamadazyma</taxon>
    </lineage>
</organism>
<dbReference type="Proteomes" id="UP000000707">
    <property type="component" value="Unassembled WGS sequence"/>
</dbReference>
<gene>
    <name evidence="2" type="ORF">CANTEDRAFT_96142</name>
</gene>
<proteinExistence type="predicted"/>
<dbReference type="EMBL" id="GL996528">
    <property type="protein sequence ID" value="EGV60698.1"/>
    <property type="molecule type" value="Genomic_DNA"/>
</dbReference>
<feature type="compositionally biased region" description="Polar residues" evidence="1">
    <location>
        <begin position="285"/>
        <end position="296"/>
    </location>
</feature>
<sequence length="363" mass="38649">MSQPPRRRLSIFSFGSSSNSSTTATTTKPLSANSPSTDADADADAPDHQYTRISPGTSISSASARKGPQRALTADGKLSVNTGAVNGPSPSAPVASSSPTSPGTDLNIFERSVQDNCSCGFESPSSRRPPLTRLRSKPHHGSSISLSNFKNEDYIPPALDATTSILSDSTTNLDNVDIIYSSRRNSSVIGLNMALGRPAPSRKNSVYSMSQLNSSPNIPQQPPIAIPELESANLSQSQSLNQPISPTSPPRLSSSKSSISFYSYADLINNDEFAKRPSFKQNLSQSMVPSRKNSAASGKAAVGPNGFKKFDTNLSRFLISPESSDSEDDIHSKRKSFHDTESLVSESIGECLRQNKTELSGSS</sequence>
<evidence type="ECO:0000313" key="2">
    <source>
        <dbReference type="EMBL" id="EGV60698.1"/>
    </source>
</evidence>
<protein>
    <submittedName>
        <fullName evidence="2">Uncharacterized protein</fullName>
    </submittedName>
</protein>
<name>G3BFI1_CANTC</name>
<feature type="region of interest" description="Disordered" evidence="1">
    <location>
        <begin position="199"/>
        <end position="256"/>
    </location>
</feature>
<feature type="region of interest" description="Disordered" evidence="1">
    <location>
        <begin position="120"/>
        <end position="148"/>
    </location>
</feature>
<dbReference type="GeneID" id="18250585"/>
<dbReference type="AlphaFoldDB" id="G3BFI1"/>
<feature type="compositionally biased region" description="Polar residues" evidence="1">
    <location>
        <begin position="51"/>
        <end position="63"/>
    </location>
</feature>
<evidence type="ECO:0000256" key="1">
    <source>
        <dbReference type="SAM" id="MobiDB-lite"/>
    </source>
</evidence>